<dbReference type="Proteomes" id="UP001139701">
    <property type="component" value="Unassembled WGS sequence"/>
</dbReference>
<evidence type="ECO:0000313" key="2">
    <source>
        <dbReference type="EMBL" id="MCJ8147335.1"/>
    </source>
</evidence>
<keyword evidence="1" id="KW-0812">Transmembrane</keyword>
<keyword evidence="1" id="KW-1133">Transmembrane helix</keyword>
<evidence type="ECO:0000313" key="3">
    <source>
        <dbReference type="Proteomes" id="UP001139701"/>
    </source>
</evidence>
<evidence type="ECO:0008006" key="4">
    <source>
        <dbReference type="Google" id="ProtNLM"/>
    </source>
</evidence>
<accession>A0A9X1X1J3</accession>
<keyword evidence="1" id="KW-0472">Membrane</keyword>
<dbReference type="PROSITE" id="PS51257">
    <property type="entry name" value="PROKAR_LIPOPROTEIN"/>
    <property type="match status" value="1"/>
</dbReference>
<dbReference type="AlphaFoldDB" id="A0A9X1X1J3"/>
<dbReference type="RefSeq" id="WP_241573268.1">
    <property type="nucleotide sequence ID" value="NZ_JAKUML010000019.1"/>
</dbReference>
<proteinExistence type="predicted"/>
<evidence type="ECO:0000256" key="1">
    <source>
        <dbReference type="SAM" id="Phobius"/>
    </source>
</evidence>
<protein>
    <recommendedName>
        <fullName evidence="4">Lipoprotein</fullName>
    </recommendedName>
</protein>
<name>A0A9X1X1J3_9GAMM</name>
<feature type="transmembrane region" description="Helical" evidence="1">
    <location>
        <begin position="36"/>
        <end position="58"/>
    </location>
</feature>
<reference evidence="2" key="1">
    <citation type="submission" date="2022-02" db="EMBL/GenBank/DDBJ databases">
        <title>Acinetobacter A3.8 sp. nov., isolated from Sediment (Zhairuo Island).</title>
        <authorList>
            <person name="Zheng K."/>
        </authorList>
    </citation>
    <scope>NUCLEOTIDE SEQUENCE</scope>
    <source>
        <strain evidence="2">A3.8</strain>
    </source>
</reference>
<keyword evidence="3" id="KW-1185">Reference proteome</keyword>
<organism evidence="2 3">
    <name type="scientific">Acinetobacter sedimenti</name>
    <dbReference type="NCBI Taxonomy" id="2919922"/>
    <lineage>
        <taxon>Bacteria</taxon>
        <taxon>Pseudomonadati</taxon>
        <taxon>Pseudomonadota</taxon>
        <taxon>Gammaproteobacteria</taxon>
        <taxon>Moraxellales</taxon>
        <taxon>Moraxellaceae</taxon>
        <taxon>Acinetobacter</taxon>
    </lineage>
</organism>
<comment type="caution">
    <text evidence="2">The sequence shown here is derived from an EMBL/GenBank/DDBJ whole genome shotgun (WGS) entry which is preliminary data.</text>
</comment>
<sequence length="63" mass="6879">MSDQKTRPWLFILLLLIAGLLSCAGAVQLYYDMSSILGYALLGVGLGGFIAGMGEFFFNKEEK</sequence>
<dbReference type="EMBL" id="JAKUML010000019">
    <property type="protein sequence ID" value="MCJ8147335.1"/>
    <property type="molecule type" value="Genomic_DNA"/>
</dbReference>
<gene>
    <name evidence="2" type="ORF">MKI79_10600</name>
</gene>